<dbReference type="EMBL" id="BTSY01000002">
    <property type="protein sequence ID" value="GMT14129.1"/>
    <property type="molecule type" value="Genomic_DNA"/>
</dbReference>
<evidence type="ECO:0000256" key="1">
    <source>
        <dbReference type="SAM" id="Phobius"/>
    </source>
</evidence>
<dbReference type="Proteomes" id="UP001432322">
    <property type="component" value="Unassembled WGS sequence"/>
</dbReference>
<protein>
    <submittedName>
        <fullName evidence="2">Uncharacterized protein</fullName>
    </submittedName>
</protein>
<accession>A0AAV5V6F9</accession>
<keyword evidence="1" id="KW-0812">Transmembrane</keyword>
<sequence>FNLSHSEVAFCNGAFIILVVLVLMYTLRILHKFTCYIADRERARIIPIVYYDGREETVNQSVPSSNEGPSLLA</sequence>
<comment type="caution">
    <text evidence="2">The sequence shown here is derived from an EMBL/GenBank/DDBJ whole genome shotgun (WGS) entry which is preliminary data.</text>
</comment>
<evidence type="ECO:0000313" key="2">
    <source>
        <dbReference type="EMBL" id="GMT14129.1"/>
    </source>
</evidence>
<keyword evidence="1" id="KW-1133">Transmembrane helix</keyword>
<dbReference type="AlphaFoldDB" id="A0AAV5V6F9"/>
<keyword evidence="3" id="KW-1185">Reference proteome</keyword>
<feature type="non-terminal residue" evidence="2">
    <location>
        <position position="1"/>
    </location>
</feature>
<gene>
    <name evidence="2" type="ORF">PFISCL1PPCAC_5426</name>
</gene>
<name>A0AAV5V6F9_9BILA</name>
<reference evidence="2" key="1">
    <citation type="submission" date="2023-10" db="EMBL/GenBank/DDBJ databases">
        <title>Genome assembly of Pristionchus species.</title>
        <authorList>
            <person name="Yoshida K."/>
            <person name="Sommer R.J."/>
        </authorList>
    </citation>
    <scope>NUCLEOTIDE SEQUENCE</scope>
    <source>
        <strain evidence="2">RS5133</strain>
    </source>
</reference>
<evidence type="ECO:0000313" key="3">
    <source>
        <dbReference type="Proteomes" id="UP001432322"/>
    </source>
</evidence>
<keyword evidence="1" id="KW-0472">Membrane</keyword>
<proteinExistence type="predicted"/>
<organism evidence="2 3">
    <name type="scientific">Pristionchus fissidentatus</name>
    <dbReference type="NCBI Taxonomy" id="1538716"/>
    <lineage>
        <taxon>Eukaryota</taxon>
        <taxon>Metazoa</taxon>
        <taxon>Ecdysozoa</taxon>
        <taxon>Nematoda</taxon>
        <taxon>Chromadorea</taxon>
        <taxon>Rhabditida</taxon>
        <taxon>Rhabditina</taxon>
        <taxon>Diplogasteromorpha</taxon>
        <taxon>Diplogasteroidea</taxon>
        <taxon>Neodiplogasteridae</taxon>
        <taxon>Pristionchus</taxon>
    </lineage>
</organism>
<feature type="transmembrane region" description="Helical" evidence="1">
    <location>
        <begin position="12"/>
        <end position="30"/>
    </location>
</feature>